<dbReference type="EMBL" id="PFBZ01000184">
    <property type="protein sequence ID" value="PIT86239.1"/>
    <property type="molecule type" value="Genomic_DNA"/>
</dbReference>
<feature type="domain" description="Methyltransferase type 11" evidence="1">
    <location>
        <begin position="44"/>
        <end position="125"/>
    </location>
</feature>
<keyword evidence="2" id="KW-0489">Methyltransferase</keyword>
<comment type="caution">
    <text evidence="2">The sequence shown here is derived from an EMBL/GenBank/DDBJ whole genome shotgun (WGS) entry which is preliminary data.</text>
</comment>
<name>A0A2M6W0D0_9BACT</name>
<gene>
    <name evidence="2" type="ORF">COU33_04275</name>
</gene>
<dbReference type="Gene3D" id="3.40.50.150">
    <property type="entry name" value="Vaccinia Virus protein VP39"/>
    <property type="match status" value="1"/>
</dbReference>
<evidence type="ECO:0000313" key="3">
    <source>
        <dbReference type="Proteomes" id="UP000229362"/>
    </source>
</evidence>
<proteinExistence type="predicted"/>
<keyword evidence="2" id="KW-0808">Transferase</keyword>
<accession>A0A2M6W0D0</accession>
<dbReference type="InterPro" id="IPR029063">
    <property type="entry name" value="SAM-dependent_MTases_sf"/>
</dbReference>
<dbReference type="SUPFAM" id="SSF53335">
    <property type="entry name" value="S-adenosyl-L-methionine-dependent methyltransferases"/>
    <property type="match status" value="1"/>
</dbReference>
<evidence type="ECO:0000313" key="2">
    <source>
        <dbReference type="EMBL" id="PIT86239.1"/>
    </source>
</evidence>
<dbReference type="Proteomes" id="UP000229362">
    <property type="component" value="Unassembled WGS sequence"/>
</dbReference>
<dbReference type="GO" id="GO:0008757">
    <property type="term" value="F:S-adenosylmethionine-dependent methyltransferase activity"/>
    <property type="evidence" value="ECO:0007669"/>
    <property type="project" value="InterPro"/>
</dbReference>
<dbReference type="InterPro" id="IPR013216">
    <property type="entry name" value="Methyltransf_11"/>
</dbReference>
<reference evidence="3" key="1">
    <citation type="submission" date="2017-09" db="EMBL/GenBank/DDBJ databases">
        <title>Depth-based differentiation of microbial function through sediment-hosted aquifers and enrichment of novel symbionts in the deep terrestrial subsurface.</title>
        <authorList>
            <person name="Probst A.J."/>
            <person name="Ladd B."/>
            <person name="Jarett J.K."/>
            <person name="Geller-Mcgrath D.E."/>
            <person name="Sieber C.M.K."/>
            <person name="Emerson J.B."/>
            <person name="Anantharaman K."/>
            <person name="Thomas B.C."/>
            <person name="Malmstrom R."/>
            <person name="Stieglmeier M."/>
            <person name="Klingl A."/>
            <person name="Woyke T."/>
            <person name="Ryan C.M."/>
            <person name="Banfield J.F."/>
        </authorList>
    </citation>
    <scope>NUCLEOTIDE SEQUENCE [LARGE SCALE GENOMIC DNA]</scope>
</reference>
<evidence type="ECO:0000259" key="1">
    <source>
        <dbReference type="Pfam" id="PF08241"/>
    </source>
</evidence>
<protein>
    <submittedName>
        <fullName evidence="2">Methyltransferase type 11</fullName>
    </submittedName>
</protein>
<sequence length="213" mass="24479">MSSTYTKQVGREHYGRGSYRSQDRWNSYWHQLDLVRSCSPQSVLEVGIGEGVVARELRTAGIKTITLDIAEDLNPDVLGSVTDIPLDTASVDLVLAAEIIEHIRFEDVPHALSEIARVCRNDAIISIPHPGYIFELSFKIPLLPRITLFTKMPFFWKTHQFDGQHYWELGKQKYSFMQFLQTAREAGLVIKGHYCYADDPARRYFLFATRNHD</sequence>
<dbReference type="GO" id="GO:0032259">
    <property type="term" value="P:methylation"/>
    <property type="evidence" value="ECO:0007669"/>
    <property type="project" value="UniProtKB-KW"/>
</dbReference>
<organism evidence="2 3">
    <name type="scientific">Candidatus Magasanikbacteria bacterium CG10_big_fil_rev_8_21_14_0_10_43_6</name>
    <dbReference type="NCBI Taxonomy" id="1974650"/>
    <lineage>
        <taxon>Bacteria</taxon>
        <taxon>Candidatus Magasanikiibacteriota</taxon>
    </lineage>
</organism>
<dbReference type="Pfam" id="PF08241">
    <property type="entry name" value="Methyltransf_11"/>
    <property type="match status" value="1"/>
</dbReference>
<dbReference type="AlphaFoldDB" id="A0A2M6W0D0"/>